<keyword evidence="3" id="KW-0812">Transmembrane</keyword>
<keyword evidence="2" id="KW-1003">Cell membrane</keyword>
<sequence>MASEQPDYFQKEFHLMLLTGRLLVQYSAATERVHRVIEQLAGYFAIETRLFVDYKTITLTLKIKDDYSSRFSRSIPYLTINMGIVTQIFRLIEQIKHPEKTLDQALEKLEKISKSSFSYPRALVVFILGITAGSLAKIFDGDWPSFLITGAVWILFGVA</sequence>
<evidence type="ECO:0000259" key="7">
    <source>
        <dbReference type="Pfam" id="PF06738"/>
    </source>
</evidence>
<dbReference type="eggNOG" id="COG2966">
    <property type="taxonomic scope" value="Bacteria"/>
</dbReference>
<dbReference type="InterPro" id="IPR050539">
    <property type="entry name" value="ThrE_Dicarb/AminoAcid_Exp"/>
</dbReference>
<dbReference type="GO" id="GO:0015744">
    <property type="term" value="P:succinate transport"/>
    <property type="evidence" value="ECO:0007669"/>
    <property type="project" value="TreeGrafter"/>
</dbReference>
<evidence type="ECO:0000256" key="5">
    <source>
        <dbReference type="ARBA" id="ARBA00023136"/>
    </source>
</evidence>
<keyword evidence="9" id="KW-1185">Reference proteome</keyword>
<dbReference type="AlphaFoldDB" id="B7KA04"/>
<evidence type="ECO:0000256" key="1">
    <source>
        <dbReference type="ARBA" id="ARBA00004651"/>
    </source>
</evidence>
<keyword evidence="4" id="KW-1133">Transmembrane helix</keyword>
<comment type="similarity">
    <text evidence="6">Belongs to the ThrE exporter (TC 2.A.79) family.</text>
</comment>
<dbReference type="HOGENOM" id="CLU_124410_0_0_3"/>
<keyword evidence="5" id="KW-0472">Membrane</keyword>
<dbReference type="InterPro" id="IPR010619">
    <property type="entry name" value="ThrE-like_N"/>
</dbReference>
<dbReference type="PANTHER" id="PTHR34390">
    <property type="entry name" value="UPF0442 PROTEIN YJJB-RELATED"/>
    <property type="match status" value="1"/>
</dbReference>
<dbReference type="GO" id="GO:0005886">
    <property type="term" value="C:plasma membrane"/>
    <property type="evidence" value="ECO:0007669"/>
    <property type="project" value="UniProtKB-SubCell"/>
</dbReference>
<comment type="subcellular location">
    <subcellularLocation>
        <location evidence="1">Cell membrane</location>
        <topology evidence="1">Multi-pass membrane protein</topology>
    </subcellularLocation>
</comment>
<dbReference type="Pfam" id="PF06738">
    <property type="entry name" value="ThrE"/>
    <property type="match status" value="1"/>
</dbReference>
<feature type="domain" description="Threonine/serine exporter-like N-terminal" evidence="7">
    <location>
        <begin position="15"/>
        <end position="152"/>
    </location>
</feature>
<proteinExistence type="inferred from homology"/>
<evidence type="ECO:0000313" key="9">
    <source>
        <dbReference type="Proteomes" id="UP000002384"/>
    </source>
</evidence>
<dbReference type="RefSeq" id="WP_015954958.1">
    <property type="nucleotide sequence ID" value="NC_011729.1"/>
</dbReference>
<dbReference type="STRING" id="65393.PCC7424_2957"/>
<dbReference type="Proteomes" id="UP000002384">
    <property type="component" value="Chromosome"/>
</dbReference>
<organism evidence="8 9">
    <name type="scientific">Gloeothece citriformis (strain PCC 7424)</name>
    <name type="common">Cyanothece sp. (strain PCC 7424)</name>
    <dbReference type="NCBI Taxonomy" id="65393"/>
    <lineage>
        <taxon>Bacteria</taxon>
        <taxon>Bacillati</taxon>
        <taxon>Cyanobacteriota</taxon>
        <taxon>Cyanophyceae</taxon>
        <taxon>Oscillatoriophycideae</taxon>
        <taxon>Chroococcales</taxon>
        <taxon>Aphanothecaceae</taxon>
        <taxon>Gloeothece</taxon>
        <taxon>Gloeothece citriformis</taxon>
    </lineage>
</organism>
<dbReference type="KEGG" id="cyc:PCC7424_2957"/>
<evidence type="ECO:0000256" key="4">
    <source>
        <dbReference type="ARBA" id="ARBA00022989"/>
    </source>
</evidence>
<protein>
    <submittedName>
        <fullName evidence="8">Putative integral membrane protein</fullName>
    </submittedName>
</protein>
<accession>B7KA04</accession>
<dbReference type="GO" id="GO:0022857">
    <property type="term" value="F:transmembrane transporter activity"/>
    <property type="evidence" value="ECO:0007669"/>
    <property type="project" value="InterPro"/>
</dbReference>
<dbReference type="PANTHER" id="PTHR34390:SF2">
    <property type="entry name" value="SUCCINATE TRANSPORTER SUBUNIT YJJP-RELATED"/>
    <property type="match status" value="1"/>
</dbReference>
<reference evidence="9" key="1">
    <citation type="journal article" date="2011" name="MBio">
        <title>Novel metabolic attributes of the genus Cyanothece, comprising a group of unicellular nitrogen-fixing Cyanobacteria.</title>
        <authorList>
            <person name="Bandyopadhyay A."/>
            <person name="Elvitigala T."/>
            <person name="Welsh E."/>
            <person name="Stockel J."/>
            <person name="Liberton M."/>
            <person name="Min H."/>
            <person name="Sherman L.A."/>
            <person name="Pakrasi H.B."/>
        </authorList>
    </citation>
    <scope>NUCLEOTIDE SEQUENCE [LARGE SCALE GENOMIC DNA]</scope>
    <source>
        <strain evidence="9">PCC 7424</strain>
    </source>
</reference>
<evidence type="ECO:0000256" key="2">
    <source>
        <dbReference type="ARBA" id="ARBA00022475"/>
    </source>
</evidence>
<evidence type="ECO:0000256" key="3">
    <source>
        <dbReference type="ARBA" id="ARBA00022692"/>
    </source>
</evidence>
<evidence type="ECO:0000256" key="6">
    <source>
        <dbReference type="ARBA" id="ARBA00034125"/>
    </source>
</evidence>
<gene>
    <name evidence="8" type="ordered locus">PCC7424_2957</name>
</gene>
<dbReference type="EMBL" id="CP001291">
    <property type="protein sequence ID" value="ACK71360.1"/>
    <property type="molecule type" value="Genomic_DNA"/>
</dbReference>
<evidence type="ECO:0000313" key="8">
    <source>
        <dbReference type="EMBL" id="ACK71360.1"/>
    </source>
</evidence>
<name>B7KA04_GLOC7</name>